<feature type="coiled-coil region" evidence="2">
    <location>
        <begin position="498"/>
        <end position="575"/>
    </location>
</feature>
<protein>
    <recommendedName>
        <fullName evidence="4">GBD/FH3 domain-containing protein</fullName>
    </recommendedName>
</protein>
<evidence type="ECO:0000256" key="3">
    <source>
        <dbReference type="SAM" id="MobiDB-lite"/>
    </source>
</evidence>
<evidence type="ECO:0000313" key="6">
    <source>
        <dbReference type="Proteomes" id="UP001479436"/>
    </source>
</evidence>
<evidence type="ECO:0000313" key="5">
    <source>
        <dbReference type="EMBL" id="KAK9766409.1"/>
    </source>
</evidence>
<feature type="compositionally biased region" description="Polar residues" evidence="3">
    <location>
        <begin position="711"/>
        <end position="720"/>
    </location>
</feature>
<evidence type="ECO:0000259" key="4">
    <source>
        <dbReference type="PROSITE" id="PS51232"/>
    </source>
</evidence>
<dbReference type="SUPFAM" id="SSF48371">
    <property type="entry name" value="ARM repeat"/>
    <property type="match status" value="1"/>
</dbReference>
<accession>A0ABR2WY09</accession>
<feature type="compositionally biased region" description="Polar residues" evidence="3">
    <location>
        <begin position="62"/>
        <end position="75"/>
    </location>
</feature>
<reference evidence="5 6" key="1">
    <citation type="submission" date="2023-04" db="EMBL/GenBank/DDBJ databases">
        <title>Genome of Basidiobolus ranarum AG-B5.</title>
        <authorList>
            <person name="Stajich J.E."/>
            <person name="Carter-House D."/>
            <person name="Gryganskyi A."/>
        </authorList>
    </citation>
    <scope>NUCLEOTIDE SEQUENCE [LARGE SCALE GENOMIC DNA]</scope>
    <source>
        <strain evidence="5 6">AG-B5</strain>
    </source>
</reference>
<dbReference type="SMART" id="SM01140">
    <property type="entry name" value="Drf_GBD"/>
    <property type="match status" value="1"/>
</dbReference>
<dbReference type="Gene3D" id="1.10.238.150">
    <property type="entry name" value="Formin, FH3 diaphanous domain"/>
    <property type="match status" value="1"/>
</dbReference>
<feature type="region of interest" description="Disordered" evidence="3">
    <location>
        <begin position="690"/>
        <end position="837"/>
    </location>
</feature>
<evidence type="ECO:0000256" key="2">
    <source>
        <dbReference type="SAM" id="Coils"/>
    </source>
</evidence>
<dbReference type="Gene3D" id="1.25.10.10">
    <property type="entry name" value="Leucine-rich Repeat Variant"/>
    <property type="match status" value="1"/>
</dbReference>
<feature type="compositionally biased region" description="Basic residues" evidence="3">
    <location>
        <begin position="1"/>
        <end position="11"/>
    </location>
</feature>
<dbReference type="PANTHER" id="PTHR47102">
    <property type="entry name" value="PROTEIN BNI1"/>
    <property type="match status" value="1"/>
</dbReference>
<dbReference type="EMBL" id="JASJQH010000158">
    <property type="protein sequence ID" value="KAK9766409.1"/>
    <property type="molecule type" value="Genomic_DNA"/>
</dbReference>
<feature type="region of interest" description="Disordered" evidence="3">
    <location>
        <begin position="641"/>
        <end position="670"/>
    </location>
</feature>
<dbReference type="InterPro" id="IPR016024">
    <property type="entry name" value="ARM-type_fold"/>
</dbReference>
<feature type="compositionally biased region" description="Pro residues" evidence="3">
    <location>
        <begin position="819"/>
        <end position="837"/>
    </location>
</feature>
<dbReference type="PROSITE" id="PS51232">
    <property type="entry name" value="GBD_FH3"/>
    <property type="match status" value="1"/>
</dbReference>
<sequence>MALFRKKKLKHNSTSTEYGDLEELSSPVGSSSGISPRTPNNPRSTLNAPNSSGTRGLGRSPTIMSKNTLSPTHYSEISDDPEYEYLMKNSEALAEELEKLIESMGMDEATKNAMRNLSDENKVKIIISKRQMAIDENKAAPDHYIRKFSKEDLRSIGLKSIKSLRVSLSTRPIGWVRQYLELGGFRLISKWIFNLAGTRNGRKEMEEQVEYELVKCVGSILNTKWGVQEALATPECIMNVAYSLDATLIHTRKLAVELLTFMCYCEIPKGCSYVLKGMDQVTKARGYHLRFETWLKSLEATIDGRGILGSLVKASEEIRRAGGADRELVEYVLSNMILLNGILYAYDEVEMRTHLRNQLHAAGLGRVLKKIRVFANDLILIQLDKFDDLTENDYLELREFCNHQVLKDMSDPSEVFHAVLESVANTKGYSYLLSILQHLLIIRDDDNNEENRIKYFELADTLITQMVLDRRGYDQDFSTTYGVSVESILSRLGDDEKLQQALKIAKEAEKVAEEATARKNDLELEIAMKSDGLVGILKSKIYSLEDLVRMSRYTIEALEDENKDLRSQYRSKLTKQAAQLKELYQMIRDGHRSNITLPPSDGTIEIGKFVAANDREQKLQDEVKRLKSEQNTIREQMVTLKAQIKRSRHSSQSRQTRKQSLLEMSDSEDSNIDSSIHSFILVDHKDQDLLDDSEDTSTEEPLYTLMPKRNPSYNKDQPSSKLIPVSGDSVAHSRVTDLESTPSASEAEETDKQEVDVNKRINSSATPGSKESFNIPNESLNSNALGASPASSEPSSASLPSPLPLSISTPGGLPSGSVLPPPPPPPPPPMGTPGGLP</sequence>
<feature type="compositionally biased region" description="Basic and acidic residues" evidence="3">
    <location>
        <begin position="750"/>
        <end position="759"/>
    </location>
</feature>
<feature type="compositionally biased region" description="Polar residues" evidence="3">
    <location>
        <begin position="760"/>
        <end position="783"/>
    </location>
</feature>
<dbReference type="SMART" id="SM01139">
    <property type="entry name" value="Drf_FH3"/>
    <property type="match status" value="1"/>
</dbReference>
<feature type="domain" description="GBD/FH3" evidence="4">
    <location>
        <begin position="85"/>
        <end position="474"/>
    </location>
</feature>
<feature type="compositionally biased region" description="Polar residues" evidence="3">
    <location>
        <begin position="37"/>
        <end position="54"/>
    </location>
</feature>
<dbReference type="InterPro" id="IPR051661">
    <property type="entry name" value="Actin_filament_regulator"/>
</dbReference>
<dbReference type="PANTHER" id="PTHR47102:SF2">
    <property type="entry name" value="PROTEIN BNI1"/>
    <property type="match status" value="1"/>
</dbReference>
<organism evidence="5 6">
    <name type="scientific">Basidiobolus ranarum</name>
    <dbReference type="NCBI Taxonomy" id="34480"/>
    <lineage>
        <taxon>Eukaryota</taxon>
        <taxon>Fungi</taxon>
        <taxon>Fungi incertae sedis</taxon>
        <taxon>Zoopagomycota</taxon>
        <taxon>Entomophthoromycotina</taxon>
        <taxon>Basidiobolomycetes</taxon>
        <taxon>Basidiobolales</taxon>
        <taxon>Basidiobolaceae</taxon>
        <taxon>Basidiobolus</taxon>
    </lineage>
</organism>
<feature type="non-terminal residue" evidence="5">
    <location>
        <position position="837"/>
    </location>
</feature>
<feature type="compositionally biased region" description="Low complexity" evidence="3">
    <location>
        <begin position="25"/>
        <end position="36"/>
    </location>
</feature>
<feature type="region of interest" description="Disordered" evidence="3">
    <location>
        <begin position="1"/>
        <end position="76"/>
    </location>
</feature>
<proteinExistence type="inferred from homology"/>
<name>A0ABR2WY09_9FUNG</name>
<dbReference type="Pfam" id="PF06371">
    <property type="entry name" value="Drf_GBD"/>
    <property type="match status" value="1"/>
</dbReference>
<comment type="caution">
    <text evidence="5">The sequence shown here is derived from an EMBL/GenBank/DDBJ whole genome shotgun (WGS) entry which is preliminary data.</text>
</comment>
<evidence type="ECO:0000256" key="1">
    <source>
        <dbReference type="ARBA" id="ARBA00037935"/>
    </source>
</evidence>
<dbReference type="Proteomes" id="UP001479436">
    <property type="component" value="Unassembled WGS sequence"/>
</dbReference>
<dbReference type="InterPro" id="IPR010472">
    <property type="entry name" value="FH3_dom"/>
</dbReference>
<feature type="compositionally biased region" description="Basic residues" evidence="3">
    <location>
        <begin position="643"/>
        <end position="657"/>
    </location>
</feature>
<keyword evidence="2" id="KW-0175">Coiled coil</keyword>
<feature type="compositionally biased region" description="Low complexity" evidence="3">
    <location>
        <begin position="784"/>
        <end position="818"/>
    </location>
</feature>
<dbReference type="InterPro" id="IPR010473">
    <property type="entry name" value="GTPase-bd"/>
</dbReference>
<gene>
    <name evidence="5" type="ORF">K7432_004545</name>
</gene>
<dbReference type="InterPro" id="IPR011989">
    <property type="entry name" value="ARM-like"/>
</dbReference>
<dbReference type="Pfam" id="PF06367">
    <property type="entry name" value="Drf_FH3"/>
    <property type="match status" value="1"/>
</dbReference>
<dbReference type="InterPro" id="IPR014768">
    <property type="entry name" value="GBD/FH3_dom"/>
</dbReference>
<comment type="similarity">
    <text evidence="1">Belongs to the formin homology family. BNI1 subfamily.</text>
</comment>
<keyword evidence="6" id="KW-1185">Reference proteome</keyword>